<keyword evidence="6" id="KW-1185">Reference proteome</keyword>
<evidence type="ECO:0000256" key="1">
    <source>
        <dbReference type="ARBA" id="ARBA00001974"/>
    </source>
</evidence>
<dbReference type="Proteomes" id="UP000029462">
    <property type="component" value="Unassembled WGS sequence"/>
</dbReference>
<sequence length="692" mass="75411">MPTAIPQAILESLTNVAMPHHVAEAQPQQMLTLGEYHIPVYDSEALVVGSGAAGLRAAVELKRRRLNVLVATQTLFWGTSACSGSDKQTLHTASTSFRGDDFTRLAGALGAGGAMDGDTAYVEAVGSVEAFIGLKSMGLPLPEDRYGAVLRYQTDHDEVGRATSCGPRTSRLMVKVLAEEAALVGVPFLDHATVIRLLTTGEGEARRISGAIAVVKGAKTAENPWGLCLLRSPAVVLASGGPGELFRDSVYPKRCFGALGLALEAGIDTVNLTEHQFGIGTRRDEFPWNLSGTYVQSMPYIYSLDAEGQEHNFLARYYRTTRELASNIFRKGYQWPIHATRTLDFGSSLVDLAIYNESQAGRAIYMDFNRNPLPVPGDEPFSVRNLDDDVYQYLRNNDACLEQPIDRLRHMNPLAIELYKHQGHDLTQQPLAFNVNHQHMNGGIAVDIWGHTSLEGCYAVGEAAGTHGVTRPGGAALNAGQVFGLRCAKHIAAAARAAGEPQGEAELASVIAQIQRDSANPEALEIEQVRAEIQQRMSDRAGFICEADSVNEAREAARQLNQRIAASGIAITHPNRTAFSFQWRQMALASEAILTALHTYVAEGGGSRGARMICSSQGDAIPQTREGPLTRFRFLSEKPEHKAQQLHVRWQSGTFSVEARPLRPCGDLTALYFEKNWPDYLTGEIYKTPRGE</sequence>
<keyword evidence="3" id="KW-0560">Oxidoreductase</keyword>
<dbReference type="STRING" id="1115515.EV102420_08_00540"/>
<dbReference type="GO" id="GO:0050660">
    <property type="term" value="F:flavin adenine dinucleotide binding"/>
    <property type="evidence" value="ECO:0007669"/>
    <property type="project" value="TreeGrafter"/>
</dbReference>
<dbReference type="InterPro" id="IPR027477">
    <property type="entry name" value="Succ_DH/fumarate_Rdtase_cat_sf"/>
</dbReference>
<dbReference type="RefSeq" id="WP_042390060.1">
    <property type="nucleotide sequence ID" value="NZ_BBMZ01000008.1"/>
</dbReference>
<evidence type="ECO:0000256" key="2">
    <source>
        <dbReference type="ARBA" id="ARBA00022630"/>
    </source>
</evidence>
<feature type="domain" description="FAD-dependent oxidoreductase 2 FAD-binding" evidence="4">
    <location>
        <begin position="45"/>
        <end position="477"/>
    </location>
</feature>
<dbReference type="Gene3D" id="3.50.50.60">
    <property type="entry name" value="FAD/NAD(P)-binding domain"/>
    <property type="match status" value="2"/>
</dbReference>
<evidence type="ECO:0000256" key="3">
    <source>
        <dbReference type="ARBA" id="ARBA00023002"/>
    </source>
</evidence>
<dbReference type="GO" id="GO:0005886">
    <property type="term" value="C:plasma membrane"/>
    <property type="evidence" value="ECO:0007669"/>
    <property type="project" value="TreeGrafter"/>
</dbReference>
<dbReference type="PANTHER" id="PTHR11632">
    <property type="entry name" value="SUCCINATE DEHYDROGENASE 2 FLAVOPROTEIN SUBUNIT"/>
    <property type="match status" value="1"/>
</dbReference>
<dbReference type="eggNOG" id="COG1053">
    <property type="taxonomic scope" value="Bacteria"/>
</dbReference>
<evidence type="ECO:0000259" key="4">
    <source>
        <dbReference type="Pfam" id="PF00890"/>
    </source>
</evidence>
<dbReference type="EMBL" id="BBMZ01000008">
    <property type="protein sequence ID" value="GAL57591.1"/>
    <property type="molecule type" value="Genomic_DNA"/>
</dbReference>
<evidence type="ECO:0000313" key="5">
    <source>
        <dbReference type="EMBL" id="GAL57591.1"/>
    </source>
</evidence>
<dbReference type="InterPro" id="IPR030664">
    <property type="entry name" value="SdhA/FrdA/AprA"/>
</dbReference>
<dbReference type="PANTHER" id="PTHR11632:SF51">
    <property type="entry name" value="SUCCINATE DEHYDROGENASE [UBIQUINONE] FLAVOPROTEIN SUBUNIT, MITOCHONDRIAL"/>
    <property type="match status" value="1"/>
</dbReference>
<dbReference type="GO" id="GO:0009055">
    <property type="term" value="F:electron transfer activity"/>
    <property type="evidence" value="ECO:0007669"/>
    <property type="project" value="TreeGrafter"/>
</dbReference>
<organism evidence="5 6">
    <name type="scientific">Pseudescherichia vulneris NBRC 102420</name>
    <dbReference type="NCBI Taxonomy" id="1115515"/>
    <lineage>
        <taxon>Bacteria</taxon>
        <taxon>Pseudomonadati</taxon>
        <taxon>Pseudomonadota</taxon>
        <taxon>Gammaproteobacteria</taxon>
        <taxon>Enterobacterales</taxon>
        <taxon>Enterobacteriaceae</taxon>
        <taxon>Pseudescherichia</taxon>
    </lineage>
</organism>
<dbReference type="AlphaFoldDB" id="A0A090UYH1"/>
<accession>A0A090UYH1</accession>
<dbReference type="InterPro" id="IPR036188">
    <property type="entry name" value="FAD/NAD-bd_sf"/>
</dbReference>
<name>A0A090UYH1_PSEVU</name>
<proteinExistence type="predicted"/>
<dbReference type="Gene3D" id="3.90.700.10">
    <property type="entry name" value="Succinate dehydrogenase/fumarate reductase flavoprotein, catalytic domain"/>
    <property type="match status" value="1"/>
</dbReference>
<dbReference type="SUPFAM" id="SSF51905">
    <property type="entry name" value="FAD/NAD(P)-binding domain"/>
    <property type="match status" value="1"/>
</dbReference>
<dbReference type="InterPro" id="IPR003953">
    <property type="entry name" value="FAD-dep_OxRdtase_2_FAD-bd"/>
</dbReference>
<dbReference type="OrthoDB" id="9806724at2"/>
<comment type="cofactor">
    <cofactor evidence="1">
        <name>FAD</name>
        <dbReference type="ChEBI" id="CHEBI:57692"/>
    </cofactor>
</comment>
<keyword evidence="2" id="KW-0285">Flavoprotein</keyword>
<protein>
    <submittedName>
        <fullName evidence="5">L-aspartate oxidase</fullName>
    </submittedName>
</protein>
<reference evidence="5 6" key="1">
    <citation type="submission" date="2014-09" db="EMBL/GenBank/DDBJ databases">
        <title>Whole genome shotgun sequence of Escherichia vulneris NBRC 102420.</title>
        <authorList>
            <person name="Yoshida Y."/>
            <person name="Hosoyama A."/>
            <person name="Tsuchikane K."/>
            <person name="Ohji S."/>
            <person name="Ichikawa N."/>
            <person name="Kimura A."/>
            <person name="Yamazoe A."/>
            <person name="Ezaki T."/>
            <person name="Fujita N."/>
        </authorList>
    </citation>
    <scope>NUCLEOTIDE SEQUENCE [LARGE SCALE GENOMIC DNA]</scope>
    <source>
        <strain evidence="5 6">NBRC 102420</strain>
    </source>
</reference>
<dbReference type="GO" id="GO:0009061">
    <property type="term" value="P:anaerobic respiration"/>
    <property type="evidence" value="ECO:0007669"/>
    <property type="project" value="TreeGrafter"/>
</dbReference>
<dbReference type="Pfam" id="PF00890">
    <property type="entry name" value="FAD_binding_2"/>
    <property type="match status" value="1"/>
</dbReference>
<dbReference type="PRINTS" id="PR00368">
    <property type="entry name" value="FADPNR"/>
</dbReference>
<gene>
    <name evidence="5" type="primary">nadB</name>
    <name evidence="5" type="ORF">EV102420_08_00540</name>
</gene>
<comment type="caution">
    <text evidence="5">The sequence shown here is derived from an EMBL/GenBank/DDBJ whole genome shotgun (WGS) entry which is preliminary data.</text>
</comment>
<dbReference type="GO" id="GO:0000104">
    <property type="term" value="F:succinate dehydrogenase activity"/>
    <property type="evidence" value="ECO:0007669"/>
    <property type="project" value="TreeGrafter"/>
</dbReference>
<evidence type="ECO:0000313" key="6">
    <source>
        <dbReference type="Proteomes" id="UP000029462"/>
    </source>
</evidence>